<gene>
    <name evidence="2" type="ORF">T4E_12168</name>
</gene>
<reference evidence="2 3" key="1">
    <citation type="submission" date="2015-01" db="EMBL/GenBank/DDBJ databases">
        <title>Evolution of Trichinella species and genotypes.</title>
        <authorList>
            <person name="Korhonen P.K."/>
            <person name="Edoardo P."/>
            <person name="Giuseppe L.R."/>
            <person name="Gasser R.B."/>
        </authorList>
    </citation>
    <scope>NUCLEOTIDE SEQUENCE [LARGE SCALE GENOMIC DNA]</scope>
    <source>
        <strain evidence="2">ISS141</strain>
    </source>
</reference>
<evidence type="ECO:0000256" key="1">
    <source>
        <dbReference type="SAM" id="MobiDB-lite"/>
    </source>
</evidence>
<proteinExistence type="predicted"/>
<sequence>MGSMKYKNLFFVLASGFLLNAEHEQLFIHILRYVCSSSSGGDGGGGSSTSSSSSSSNGTDNAMAVWCQTFI</sequence>
<accession>A0A0V0XTW4</accession>
<protein>
    <submittedName>
        <fullName evidence="2">Uncharacterized protein</fullName>
    </submittedName>
</protein>
<organism evidence="2 3">
    <name type="scientific">Trichinella pseudospiralis</name>
    <name type="common">Parasitic roundworm</name>
    <dbReference type="NCBI Taxonomy" id="6337"/>
    <lineage>
        <taxon>Eukaryota</taxon>
        <taxon>Metazoa</taxon>
        <taxon>Ecdysozoa</taxon>
        <taxon>Nematoda</taxon>
        <taxon>Enoplea</taxon>
        <taxon>Dorylaimia</taxon>
        <taxon>Trichinellida</taxon>
        <taxon>Trichinellidae</taxon>
        <taxon>Trichinella</taxon>
    </lineage>
</organism>
<dbReference type="EMBL" id="JYDU01000137">
    <property type="protein sequence ID" value="KRX91438.1"/>
    <property type="molecule type" value="Genomic_DNA"/>
</dbReference>
<comment type="caution">
    <text evidence="2">The sequence shown here is derived from an EMBL/GenBank/DDBJ whole genome shotgun (WGS) entry which is preliminary data.</text>
</comment>
<feature type="compositionally biased region" description="Low complexity" evidence="1">
    <location>
        <begin position="48"/>
        <end position="60"/>
    </location>
</feature>
<dbReference type="AlphaFoldDB" id="A0A0V0XTW4"/>
<feature type="region of interest" description="Disordered" evidence="1">
    <location>
        <begin position="38"/>
        <end position="60"/>
    </location>
</feature>
<name>A0A0V0XTW4_TRIPS</name>
<dbReference type="Proteomes" id="UP000054815">
    <property type="component" value="Unassembled WGS sequence"/>
</dbReference>
<evidence type="ECO:0000313" key="2">
    <source>
        <dbReference type="EMBL" id="KRX91438.1"/>
    </source>
</evidence>
<evidence type="ECO:0000313" key="3">
    <source>
        <dbReference type="Proteomes" id="UP000054815"/>
    </source>
</evidence>